<organism evidence="1 2">
    <name type="scientific">Rhamnusium bicolor</name>
    <dbReference type="NCBI Taxonomy" id="1586634"/>
    <lineage>
        <taxon>Eukaryota</taxon>
        <taxon>Metazoa</taxon>
        <taxon>Ecdysozoa</taxon>
        <taxon>Arthropoda</taxon>
        <taxon>Hexapoda</taxon>
        <taxon>Insecta</taxon>
        <taxon>Pterygota</taxon>
        <taxon>Neoptera</taxon>
        <taxon>Endopterygota</taxon>
        <taxon>Coleoptera</taxon>
        <taxon>Polyphaga</taxon>
        <taxon>Cucujiformia</taxon>
        <taxon>Chrysomeloidea</taxon>
        <taxon>Cerambycidae</taxon>
        <taxon>Lepturinae</taxon>
        <taxon>Rhagiini</taxon>
        <taxon>Rhamnusium</taxon>
    </lineage>
</organism>
<evidence type="ECO:0000313" key="2">
    <source>
        <dbReference type="Proteomes" id="UP001162156"/>
    </source>
</evidence>
<evidence type="ECO:0000313" key="1">
    <source>
        <dbReference type="EMBL" id="KAJ8944669.1"/>
    </source>
</evidence>
<protein>
    <submittedName>
        <fullName evidence="1">Uncharacterized protein</fullName>
    </submittedName>
</protein>
<reference evidence="1" key="1">
    <citation type="journal article" date="2023" name="Insect Mol. Biol.">
        <title>Genome sequencing provides insights into the evolution of gene families encoding plant cell wall-degrading enzymes in longhorned beetles.</title>
        <authorList>
            <person name="Shin N.R."/>
            <person name="Okamura Y."/>
            <person name="Kirsch R."/>
            <person name="Pauchet Y."/>
        </authorList>
    </citation>
    <scope>NUCLEOTIDE SEQUENCE</scope>
    <source>
        <strain evidence="1">RBIC_L_NR</strain>
    </source>
</reference>
<keyword evidence="2" id="KW-1185">Reference proteome</keyword>
<accession>A0AAV8Y0W7</accession>
<comment type="caution">
    <text evidence="1">The sequence shown here is derived from an EMBL/GenBank/DDBJ whole genome shotgun (WGS) entry which is preliminary data.</text>
</comment>
<dbReference type="AlphaFoldDB" id="A0AAV8Y0W7"/>
<proteinExistence type="predicted"/>
<dbReference type="EMBL" id="JANEYF010002575">
    <property type="protein sequence ID" value="KAJ8944669.1"/>
    <property type="molecule type" value="Genomic_DNA"/>
</dbReference>
<name>A0AAV8Y0W7_9CUCU</name>
<gene>
    <name evidence="1" type="ORF">NQ314_009431</name>
</gene>
<dbReference type="Proteomes" id="UP001162156">
    <property type="component" value="Unassembled WGS sequence"/>
</dbReference>
<sequence length="64" mass="7378">MLECLSEDDDGVEDINDYDENCDEDKVEAQELNSDMGQEISDDAEAIFGWRKWIYMAKTCSSFN</sequence>